<evidence type="ECO:0000256" key="2">
    <source>
        <dbReference type="ARBA" id="ARBA00023125"/>
    </source>
</evidence>
<dbReference type="PROSITE" id="PS50932">
    <property type="entry name" value="HTH_LACI_2"/>
    <property type="match status" value="1"/>
</dbReference>
<evidence type="ECO:0000313" key="5">
    <source>
        <dbReference type="EMBL" id="TDQ43893.1"/>
    </source>
</evidence>
<keyword evidence="3" id="KW-0804">Transcription</keyword>
<name>A0A4R6UF97_9ACTN</name>
<dbReference type="PROSITE" id="PS00356">
    <property type="entry name" value="HTH_LACI_1"/>
    <property type="match status" value="1"/>
</dbReference>
<keyword evidence="2" id="KW-0238">DNA-binding</keyword>
<feature type="domain" description="HTH lacI-type" evidence="4">
    <location>
        <begin position="8"/>
        <end position="62"/>
    </location>
</feature>
<dbReference type="SUPFAM" id="SSF53822">
    <property type="entry name" value="Periplasmic binding protein-like I"/>
    <property type="match status" value="1"/>
</dbReference>
<proteinExistence type="predicted"/>
<dbReference type="PANTHER" id="PTHR30146:SF109">
    <property type="entry name" value="HTH-TYPE TRANSCRIPTIONAL REGULATOR GALS"/>
    <property type="match status" value="1"/>
</dbReference>
<sequence>MTAESPAPVMADVARLAGVSHQTVSRVVNNLPNIKPSTRKRVEDAIAALGYQPNTAARALVTRKSGAIGLIGVETNLYGPVSIRNSVEKAIRDAGYFSISVTLQSTTTDALRSAIDHLTRQSVEGIVMIVTQADALEMVRWQRFGAPLVVVEGDLSQGRFAVGVDQTLGATLAVRHLLELGHTRIAHVAGPADWTEGEARSAAWRDALAAAGIAERPLWQGDWSAGSGYRAGLEIAADPSLTAVFVANDQMAIGVLRALHESGLRVPGDISVVGFDDTPESGYLIPPLTTVRQEFGLVGERAMEILHAAITGRDEDLARLVEPVFVPRASTAPPAPR</sequence>
<dbReference type="GO" id="GO:0003700">
    <property type="term" value="F:DNA-binding transcription factor activity"/>
    <property type="evidence" value="ECO:0007669"/>
    <property type="project" value="TreeGrafter"/>
</dbReference>
<keyword evidence="1" id="KW-0805">Transcription regulation</keyword>
<gene>
    <name evidence="5" type="ORF">EV190_1395</name>
</gene>
<dbReference type="PANTHER" id="PTHR30146">
    <property type="entry name" value="LACI-RELATED TRANSCRIPTIONAL REPRESSOR"/>
    <property type="match status" value="1"/>
</dbReference>
<evidence type="ECO:0000313" key="6">
    <source>
        <dbReference type="Proteomes" id="UP000295281"/>
    </source>
</evidence>
<dbReference type="OrthoDB" id="9785139at2"/>
<accession>A0A4R6UF97</accession>
<protein>
    <submittedName>
        <fullName evidence="5">LacI family transcriptional regulator</fullName>
    </submittedName>
</protein>
<evidence type="ECO:0000256" key="3">
    <source>
        <dbReference type="ARBA" id="ARBA00023163"/>
    </source>
</evidence>
<dbReference type="Pfam" id="PF00356">
    <property type="entry name" value="LacI"/>
    <property type="match status" value="1"/>
</dbReference>
<dbReference type="InterPro" id="IPR000843">
    <property type="entry name" value="HTH_LacI"/>
</dbReference>
<dbReference type="Gene3D" id="3.40.50.2300">
    <property type="match status" value="2"/>
</dbReference>
<dbReference type="RefSeq" id="WP_133743702.1">
    <property type="nucleotide sequence ID" value="NZ_SNYN01000039.1"/>
</dbReference>
<dbReference type="EMBL" id="SNYN01000039">
    <property type="protein sequence ID" value="TDQ43893.1"/>
    <property type="molecule type" value="Genomic_DNA"/>
</dbReference>
<dbReference type="SUPFAM" id="SSF47413">
    <property type="entry name" value="lambda repressor-like DNA-binding domains"/>
    <property type="match status" value="1"/>
</dbReference>
<dbReference type="InterPro" id="IPR028082">
    <property type="entry name" value="Peripla_BP_I"/>
</dbReference>
<dbReference type="InterPro" id="IPR010982">
    <property type="entry name" value="Lambda_DNA-bd_dom_sf"/>
</dbReference>
<reference evidence="5 6" key="1">
    <citation type="submission" date="2019-03" db="EMBL/GenBank/DDBJ databases">
        <title>Genomic Encyclopedia of Type Strains, Phase IV (KMG-IV): sequencing the most valuable type-strain genomes for metagenomic binning, comparative biology and taxonomic classification.</title>
        <authorList>
            <person name="Goeker M."/>
        </authorList>
    </citation>
    <scope>NUCLEOTIDE SEQUENCE [LARGE SCALE GENOMIC DNA]</scope>
    <source>
        <strain evidence="5 6">DSM 46770</strain>
    </source>
</reference>
<dbReference type="GO" id="GO:0000976">
    <property type="term" value="F:transcription cis-regulatory region binding"/>
    <property type="evidence" value="ECO:0007669"/>
    <property type="project" value="TreeGrafter"/>
</dbReference>
<dbReference type="CDD" id="cd01574">
    <property type="entry name" value="PBP1_LacI"/>
    <property type="match status" value="1"/>
</dbReference>
<organism evidence="5 6">
    <name type="scientific">Actinorugispora endophytica</name>
    <dbReference type="NCBI Taxonomy" id="1605990"/>
    <lineage>
        <taxon>Bacteria</taxon>
        <taxon>Bacillati</taxon>
        <taxon>Actinomycetota</taxon>
        <taxon>Actinomycetes</taxon>
        <taxon>Streptosporangiales</taxon>
        <taxon>Nocardiopsidaceae</taxon>
        <taxon>Actinorugispora</taxon>
    </lineage>
</organism>
<dbReference type="SMART" id="SM00354">
    <property type="entry name" value="HTH_LACI"/>
    <property type="match status" value="1"/>
</dbReference>
<dbReference type="CDD" id="cd01392">
    <property type="entry name" value="HTH_LacI"/>
    <property type="match status" value="1"/>
</dbReference>
<dbReference type="Proteomes" id="UP000295281">
    <property type="component" value="Unassembled WGS sequence"/>
</dbReference>
<dbReference type="Pfam" id="PF13377">
    <property type="entry name" value="Peripla_BP_3"/>
    <property type="match status" value="1"/>
</dbReference>
<dbReference type="AlphaFoldDB" id="A0A4R6UF97"/>
<dbReference type="InterPro" id="IPR046335">
    <property type="entry name" value="LacI/GalR-like_sensor"/>
</dbReference>
<evidence type="ECO:0000259" key="4">
    <source>
        <dbReference type="PROSITE" id="PS50932"/>
    </source>
</evidence>
<dbReference type="Gene3D" id="1.10.260.40">
    <property type="entry name" value="lambda repressor-like DNA-binding domains"/>
    <property type="match status" value="1"/>
</dbReference>
<comment type="caution">
    <text evidence="5">The sequence shown here is derived from an EMBL/GenBank/DDBJ whole genome shotgun (WGS) entry which is preliminary data.</text>
</comment>
<keyword evidence="6" id="KW-1185">Reference proteome</keyword>
<evidence type="ECO:0000256" key="1">
    <source>
        <dbReference type="ARBA" id="ARBA00023015"/>
    </source>
</evidence>